<name>A0ABD0JU58_9CAEN</name>
<evidence type="ECO:0000313" key="1">
    <source>
        <dbReference type="EMBL" id="KAK7478301.1"/>
    </source>
</evidence>
<sequence length="104" mass="11812">MKGRAWRAECKQPILFSFRLPRYDMKEKHLACLAVPGRFLPCVWGECGKRRVVGSLGMAAHFKTSASLPVVFSVVVVRSCKEIVLHFEELSRRPYELGIGYEAL</sequence>
<dbReference type="AlphaFoldDB" id="A0ABD0JU58"/>
<dbReference type="EMBL" id="JACVVK020000329">
    <property type="protein sequence ID" value="KAK7478301.1"/>
    <property type="molecule type" value="Genomic_DNA"/>
</dbReference>
<comment type="caution">
    <text evidence="1">The sequence shown here is derived from an EMBL/GenBank/DDBJ whole genome shotgun (WGS) entry which is preliminary data.</text>
</comment>
<gene>
    <name evidence="1" type="ORF">BaRGS_00030453</name>
</gene>
<proteinExistence type="predicted"/>
<organism evidence="1 2">
    <name type="scientific">Batillaria attramentaria</name>
    <dbReference type="NCBI Taxonomy" id="370345"/>
    <lineage>
        <taxon>Eukaryota</taxon>
        <taxon>Metazoa</taxon>
        <taxon>Spiralia</taxon>
        <taxon>Lophotrochozoa</taxon>
        <taxon>Mollusca</taxon>
        <taxon>Gastropoda</taxon>
        <taxon>Caenogastropoda</taxon>
        <taxon>Sorbeoconcha</taxon>
        <taxon>Cerithioidea</taxon>
        <taxon>Batillariidae</taxon>
        <taxon>Batillaria</taxon>
    </lineage>
</organism>
<dbReference type="Proteomes" id="UP001519460">
    <property type="component" value="Unassembled WGS sequence"/>
</dbReference>
<evidence type="ECO:0000313" key="2">
    <source>
        <dbReference type="Proteomes" id="UP001519460"/>
    </source>
</evidence>
<keyword evidence="2" id="KW-1185">Reference proteome</keyword>
<protein>
    <submittedName>
        <fullName evidence="1">Uncharacterized protein</fullName>
    </submittedName>
</protein>
<reference evidence="1 2" key="1">
    <citation type="journal article" date="2023" name="Sci. Data">
        <title>Genome assembly of the Korean intertidal mud-creeper Batillaria attramentaria.</title>
        <authorList>
            <person name="Patra A.K."/>
            <person name="Ho P.T."/>
            <person name="Jun S."/>
            <person name="Lee S.J."/>
            <person name="Kim Y."/>
            <person name="Won Y.J."/>
        </authorList>
    </citation>
    <scope>NUCLEOTIDE SEQUENCE [LARGE SCALE GENOMIC DNA]</scope>
    <source>
        <strain evidence="1">Wonlab-2016</strain>
    </source>
</reference>
<accession>A0ABD0JU58</accession>